<keyword evidence="3" id="KW-0697">Rotamase</keyword>
<sequence length="140" mass="16047">MAEFIKPKDGEIWGIDVKPGTPIIISPDTEGQRFIIFKAALGKSEETSTNKSVLLQCQVGNRSPVLLCSLLPNKIESCRLRAEFEEEEDVIFSVIGSRTVHLKGYYIQACFDEPIYKEEYFSEYFTSWRKYIEIIEGNKP</sequence>
<evidence type="ECO:0000256" key="2">
    <source>
        <dbReference type="ARBA" id="ARBA00013194"/>
    </source>
</evidence>
<evidence type="ECO:0000313" key="7">
    <source>
        <dbReference type="Proteomes" id="UP001634393"/>
    </source>
</evidence>
<keyword evidence="7" id="KW-1185">Reference proteome</keyword>
<dbReference type="InterPro" id="IPR041232">
    <property type="entry name" value="NPL"/>
</dbReference>
<dbReference type="EMBL" id="JBJXBP010000003">
    <property type="protein sequence ID" value="KAL3838311.1"/>
    <property type="molecule type" value="Genomic_DNA"/>
</dbReference>
<evidence type="ECO:0000256" key="1">
    <source>
        <dbReference type="ARBA" id="ARBA00000971"/>
    </source>
</evidence>
<dbReference type="Proteomes" id="UP001634393">
    <property type="component" value="Unassembled WGS sequence"/>
</dbReference>
<dbReference type="PANTHER" id="PTHR43811">
    <property type="entry name" value="FKBP-TYPE PEPTIDYL-PROLYL CIS-TRANS ISOMERASE FKPA"/>
    <property type="match status" value="1"/>
</dbReference>
<dbReference type="Gene3D" id="2.60.120.340">
    <property type="entry name" value="Nucleoplasmin core domain"/>
    <property type="match status" value="1"/>
</dbReference>
<comment type="caution">
    <text evidence="6">The sequence shown here is derived from an EMBL/GenBank/DDBJ whole genome shotgun (WGS) entry which is preliminary data.</text>
</comment>
<evidence type="ECO:0000259" key="5">
    <source>
        <dbReference type="Pfam" id="PF17800"/>
    </source>
</evidence>
<evidence type="ECO:0000313" key="6">
    <source>
        <dbReference type="EMBL" id="KAL3838311.1"/>
    </source>
</evidence>
<keyword evidence="4" id="KW-0413">Isomerase</keyword>
<dbReference type="GO" id="GO:0003755">
    <property type="term" value="F:peptidyl-prolyl cis-trans isomerase activity"/>
    <property type="evidence" value="ECO:0007669"/>
    <property type="project" value="UniProtKB-KW"/>
</dbReference>
<evidence type="ECO:0000256" key="4">
    <source>
        <dbReference type="ARBA" id="ARBA00023235"/>
    </source>
</evidence>
<comment type="catalytic activity">
    <reaction evidence="1">
        <text>[protein]-peptidylproline (omega=180) = [protein]-peptidylproline (omega=0)</text>
        <dbReference type="Rhea" id="RHEA:16237"/>
        <dbReference type="Rhea" id="RHEA-COMP:10747"/>
        <dbReference type="Rhea" id="RHEA-COMP:10748"/>
        <dbReference type="ChEBI" id="CHEBI:83833"/>
        <dbReference type="ChEBI" id="CHEBI:83834"/>
        <dbReference type="EC" id="5.2.1.8"/>
    </reaction>
</comment>
<dbReference type="Pfam" id="PF17800">
    <property type="entry name" value="NPL"/>
    <property type="match status" value="1"/>
</dbReference>
<evidence type="ECO:0000256" key="3">
    <source>
        <dbReference type="ARBA" id="ARBA00023110"/>
    </source>
</evidence>
<dbReference type="EC" id="5.2.1.8" evidence="2"/>
<gene>
    <name evidence="6" type="ORF">ACJIZ3_022902</name>
</gene>
<name>A0ABD3TMK5_9LAMI</name>
<proteinExistence type="predicted"/>
<feature type="domain" description="Nucleoplasmin-like" evidence="5">
    <location>
        <begin position="12"/>
        <end position="107"/>
    </location>
</feature>
<dbReference type="AlphaFoldDB" id="A0ABD3TMK5"/>
<protein>
    <recommendedName>
        <fullName evidence="2">peptidylprolyl isomerase</fullName>
        <ecNumber evidence="2">5.2.1.8</ecNumber>
    </recommendedName>
</protein>
<accession>A0ABD3TMK5</accession>
<organism evidence="6 7">
    <name type="scientific">Penstemon smallii</name>
    <dbReference type="NCBI Taxonomy" id="265156"/>
    <lineage>
        <taxon>Eukaryota</taxon>
        <taxon>Viridiplantae</taxon>
        <taxon>Streptophyta</taxon>
        <taxon>Embryophyta</taxon>
        <taxon>Tracheophyta</taxon>
        <taxon>Spermatophyta</taxon>
        <taxon>Magnoliopsida</taxon>
        <taxon>eudicotyledons</taxon>
        <taxon>Gunneridae</taxon>
        <taxon>Pentapetalae</taxon>
        <taxon>asterids</taxon>
        <taxon>lamiids</taxon>
        <taxon>Lamiales</taxon>
        <taxon>Plantaginaceae</taxon>
        <taxon>Cheloneae</taxon>
        <taxon>Penstemon</taxon>
    </lineage>
</organism>
<dbReference type="PANTHER" id="PTHR43811:SF19">
    <property type="entry name" value="39 KDA FK506-BINDING NUCLEAR PROTEIN"/>
    <property type="match status" value="1"/>
</dbReference>
<reference evidence="6 7" key="1">
    <citation type="submission" date="2024-12" db="EMBL/GenBank/DDBJ databases">
        <title>The unique morphological basis and parallel evolutionary history of personate flowers in Penstemon.</title>
        <authorList>
            <person name="Depatie T.H."/>
            <person name="Wessinger C.A."/>
        </authorList>
    </citation>
    <scope>NUCLEOTIDE SEQUENCE [LARGE SCALE GENOMIC DNA]</scope>
    <source>
        <strain evidence="6">WTNN_2</strain>
        <tissue evidence="6">Leaf</tissue>
    </source>
</reference>